<sequence length="216" mass="24911">MNDEKNEKFEQRTFTLSNIEVRMEGEAGAPTVSGDVVMFEQLSVPLWGFREKVRKGAFDKSLRKSIIKALWNHNSDLVLGSTKNRTLRLWEDDMALRFELDLPNTTWGKDAAESIRRGDVDGVSFGFEVVKDEWDYDDPSDVIRTLIEVNLYEISPTPFPAYPDSSVDMRSAKRTFERFTASRDAENQEAAKEEQEQRKQKFDAMRKRIALAEMEA</sequence>
<proteinExistence type="predicted"/>
<keyword evidence="2 5" id="KW-0645">Protease</keyword>
<dbReference type="OrthoDB" id="64791at2"/>
<protein>
    <submittedName>
        <fullName evidence="5">Caudovirus prohead protease</fullName>
    </submittedName>
</protein>
<organism evidence="5 6">
    <name type="scientific">Aneurinibacillus soli</name>
    <dbReference type="NCBI Taxonomy" id="1500254"/>
    <lineage>
        <taxon>Bacteria</taxon>
        <taxon>Bacillati</taxon>
        <taxon>Bacillota</taxon>
        <taxon>Bacilli</taxon>
        <taxon>Bacillales</taxon>
        <taxon>Paenibacillaceae</taxon>
        <taxon>Aneurinibacillus group</taxon>
        <taxon>Aneurinibacillus</taxon>
    </lineage>
</organism>
<dbReference type="Proteomes" id="UP000217696">
    <property type="component" value="Chromosome"/>
</dbReference>
<dbReference type="Pfam" id="PF04586">
    <property type="entry name" value="Peptidase_S78"/>
    <property type="match status" value="1"/>
</dbReference>
<dbReference type="KEGG" id="asoc:CB4_03143"/>
<evidence type="ECO:0000256" key="3">
    <source>
        <dbReference type="ARBA" id="ARBA00022801"/>
    </source>
</evidence>
<dbReference type="RefSeq" id="WP_096466657.1">
    <property type="nucleotide sequence ID" value="NZ_AP017312.1"/>
</dbReference>
<evidence type="ECO:0000313" key="5">
    <source>
        <dbReference type="EMBL" id="BAU28966.1"/>
    </source>
</evidence>
<dbReference type="InterPro" id="IPR054613">
    <property type="entry name" value="Peptidase_S78_dom"/>
</dbReference>
<keyword evidence="6" id="KW-1185">Reference proteome</keyword>
<evidence type="ECO:0000256" key="2">
    <source>
        <dbReference type="ARBA" id="ARBA00022670"/>
    </source>
</evidence>
<gene>
    <name evidence="5" type="ORF">CB4_03143</name>
</gene>
<dbReference type="NCBIfam" id="TIGR01543">
    <property type="entry name" value="proheadase_HK97"/>
    <property type="match status" value="1"/>
</dbReference>
<evidence type="ECO:0000313" key="6">
    <source>
        <dbReference type="Proteomes" id="UP000217696"/>
    </source>
</evidence>
<dbReference type="GO" id="GO:0008233">
    <property type="term" value="F:peptidase activity"/>
    <property type="evidence" value="ECO:0007669"/>
    <property type="project" value="UniProtKB-KW"/>
</dbReference>
<dbReference type="EMBL" id="AP017312">
    <property type="protein sequence ID" value="BAU28966.1"/>
    <property type="molecule type" value="Genomic_DNA"/>
</dbReference>
<evidence type="ECO:0000259" key="4">
    <source>
        <dbReference type="Pfam" id="PF04586"/>
    </source>
</evidence>
<dbReference type="GO" id="GO:0006508">
    <property type="term" value="P:proteolysis"/>
    <property type="evidence" value="ECO:0007669"/>
    <property type="project" value="UniProtKB-KW"/>
</dbReference>
<keyword evidence="3" id="KW-0378">Hydrolase</keyword>
<keyword evidence="1" id="KW-1188">Viral release from host cell</keyword>
<accession>A0A0U5BBG0</accession>
<name>A0A0U5BBG0_9BACL</name>
<dbReference type="AlphaFoldDB" id="A0A0U5BBG0"/>
<reference evidence="5 6" key="1">
    <citation type="submission" date="2015-12" db="EMBL/GenBank/DDBJ databases">
        <title>Genome sequence of Aneurinibacillus soli.</title>
        <authorList>
            <person name="Lee J.S."/>
            <person name="Lee K.C."/>
            <person name="Kim K.K."/>
            <person name="Lee B.W."/>
        </authorList>
    </citation>
    <scope>NUCLEOTIDE SEQUENCE [LARGE SCALE GENOMIC DNA]</scope>
    <source>
        <strain evidence="5 6">CB4</strain>
    </source>
</reference>
<dbReference type="InterPro" id="IPR006433">
    <property type="entry name" value="Prohead_protease"/>
</dbReference>
<evidence type="ECO:0000256" key="1">
    <source>
        <dbReference type="ARBA" id="ARBA00022612"/>
    </source>
</evidence>
<feature type="domain" description="Prohead serine protease" evidence="4">
    <location>
        <begin position="18"/>
        <end position="172"/>
    </location>
</feature>